<dbReference type="Gene3D" id="1.20.5.340">
    <property type="match status" value="1"/>
</dbReference>
<evidence type="ECO:0000256" key="2">
    <source>
        <dbReference type="SAM" id="Phobius"/>
    </source>
</evidence>
<feature type="coiled-coil region" evidence="1">
    <location>
        <begin position="49"/>
        <end position="109"/>
    </location>
</feature>
<protein>
    <recommendedName>
        <fullName evidence="5">DUF1640 domain-containing protein</fullName>
    </recommendedName>
</protein>
<feature type="transmembrane region" description="Helical" evidence="2">
    <location>
        <begin position="115"/>
        <end position="132"/>
    </location>
</feature>
<evidence type="ECO:0008006" key="5">
    <source>
        <dbReference type="Google" id="ProtNLM"/>
    </source>
</evidence>
<proteinExistence type="predicted"/>
<organism evidence="4">
    <name type="scientific">Candidatus Kentrum sp. LPFa</name>
    <dbReference type="NCBI Taxonomy" id="2126335"/>
    <lineage>
        <taxon>Bacteria</taxon>
        <taxon>Pseudomonadati</taxon>
        <taxon>Pseudomonadota</taxon>
        <taxon>Gammaproteobacteria</taxon>
        <taxon>Candidatus Kentrum</taxon>
    </lineage>
</organism>
<name>A0A450X9G3_9GAMM</name>
<dbReference type="AlphaFoldDB" id="A0A450X9G3"/>
<evidence type="ECO:0000256" key="1">
    <source>
        <dbReference type="SAM" id="Coils"/>
    </source>
</evidence>
<keyword evidence="2" id="KW-0812">Transmembrane</keyword>
<keyword evidence="2" id="KW-1133">Transmembrane helix</keyword>
<keyword evidence="1" id="KW-0175">Coiled coil</keyword>
<evidence type="ECO:0000313" key="3">
    <source>
        <dbReference type="EMBL" id="VFK08718.1"/>
    </source>
</evidence>
<sequence>MTTIAFNTLKFVNRLKSVDIPERQAEAHAEVMEEVLSSATEGLATNADIQDVRGEMRELRSELKGEMLELRNELKGEMLGLRNELKGEVLELRSEIREVRSEVHALDSKMDSIRWVLLIIAVVVIAPFIKSFF</sequence>
<gene>
    <name evidence="3" type="ORF">BECKLPF1236A_GA0070988_100204</name>
    <name evidence="4" type="ORF">BECKLPF1236C_GA0070990_100265</name>
</gene>
<dbReference type="EMBL" id="CAADFM010000020">
    <property type="protein sequence ID" value="VFK08718.1"/>
    <property type="molecule type" value="Genomic_DNA"/>
</dbReference>
<keyword evidence="2" id="KW-0472">Membrane</keyword>
<accession>A0A450X9G3</accession>
<evidence type="ECO:0000313" key="4">
    <source>
        <dbReference type="EMBL" id="VFK25830.1"/>
    </source>
</evidence>
<dbReference type="EMBL" id="CAADFP010000026">
    <property type="protein sequence ID" value="VFK25830.1"/>
    <property type="molecule type" value="Genomic_DNA"/>
</dbReference>
<reference evidence="4" key="1">
    <citation type="submission" date="2019-02" db="EMBL/GenBank/DDBJ databases">
        <authorList>
            <person name="Gruber-Vodicka R. H."/>
            <person name="Seah K. B. B."/>
        </authorList>
    </citation>
    <scope>NUCLEOTIDE SEQUENCE</scope>
    <source>
        <strain evidence="3">BECK_S312</strain>
        <strain evidence="4">BECK_S426</strain>
    </source>
</reference>